<dbReference type="PANTHER" id="PTHR42849">
    <property type="entry name" value="N-ACETYLNEURAMINATE LYASE"/>
    <property type="match status" value="1"/>
</dbReference>
<evidence type="ECO:0000313" key="5">
    <source>
        <dbReference type="EMBL" id="SHJ19172.1"/>
    </source>
</evidence>
<feature type="binding site" evidence="4">
    <location>
        <position position="205"/>
    </location>
    <ligand>
        <name>pyruvate</name>
        <dbReference type="ChEBI" id="CHEBI:15361"/>
    </ligand>
</feature>
<evidence type="ECO:0000256" key="4">
    <source>
        <dbReference type="PIRSR" id="PIRSR001365-2"/>
    </source>
</evidence>
<comment type="similarity">
    <text evidence="2">Belongs to the DapA family.</text>
</comment>
<dbReference type="SMART" id="SM01130">
    <property type="entry name" value="DHDPS"/>
    <property type="match status" value="1"/>
</dbReference>
<dbReference type="GO" id="GO:0019262">
    <property type="term" value="P:N-acetylneuraminate catabolic process"/>
    <property type="evidence" value="ECO:0007669"/>
    <property type="project" value="TreeGrafter"/>
</dbReference>
<feature type="binding site" evidence="4">
    <location>
        <position position="47"/>
    </location>
    <ligand>
        <name>pyruvate</name>
        <dbReference type="ChEBI" id="CHEBI:15361"/>
    </ligand>
</feature>
<dbReference type="GO" id="GO:0008747">
    <property type="term" value="F:N-acetylneuraminate lyase activity"/>
    <property type="evidence" value="ECO:0007669"/>
    <property type="project" value="TreeGrafter"/>
</dbReference>
<evidence type="ECO:0000313" key="6">
    <source>
        <dbReference type="Proteomes" id="UP000184080"/>
    </source>
</evidence>
<dbReference type="PANTHER" id="PTHR42849:SF1">
    <property type="entry name" value="N-ACETYLNEURAMINATE LYASE"/>
    <property type="match status" value="1"/>
</dbReference>
<protein>
    <submittedName>
        <fullName evidence="5">N-acetylneuraminate lyase</fullName>
    </submittedName>
</protein>
<dbReference type="PIRSF" id="PIRSF001365">
    <property type="entry name" value="DHDPS"/>
    <property type="match status" value="1"/>
</dbReference>
<evidence type="ECO:0000256" key="2">
    <source>
        <dbReference type="PIRNR" id="PIRNR001365"/>
    </source>
</evidence>
<dbReference type="RefSeq" id="WP_073006866.1">
    <property type="nucleotide sequence ID" value="NZ_FQZO01000003.1"/>
</dbReference>
<name>A0A1M6HAB4_9CLOT</name>
<evidence type="ECO:0000256" key="1">
    <source>
        <dbReference type="ARBA" id="ARBA00023239"/>
    </source>
</evidence>
<dbReference type="AlphaFoldDB" id="A0A1M6HAB4"/>
<proteinExistence type="inferred from homology"/>
<dbReference type="OrthoDB" id="9782828at2"/>
<dbReference type="Proteomes" id="UP000184080">
    <property type="component" value="Unassembled WGS sequence"/>
</dbReference>
<gene>
    <name evidence="5" type="ORF">SAMN05444401_2444</name>
</gene>
<feature type="active site" description="Schiff-base intermediate with substrate" evidence="3">
    <location>
        <position position="164"/>
    </location>
</feature>
<accession>A0A1M6HAB4</accession>
<feature type="active site" description="Proton donor/acceptor" evidence="3">
    <location>
        <position position="135"/>
    </location>
</feature>
<dbReference type="NCBIfam" id="NF003164">
    <property type="entry name" value="PRK04147.1"/>
    <property type="match status" value="1"/>
</dbReference>
<evidence type="ECO:0000256" key="3">
    <source>
        <dbReference type="PIRSR" id="PIRSR001365-1"/>
    </source>
</evidence>
<dbReference type="STRING" id="1121298.SAMN05444401_2444"/>
<dbReference type="Pfam" id="PF00701">
    <property type="entry name" value="DHDPS"/>
    <property type="match status" value="1"/>
</dbReference>
<keyword evidence="6" id="KW-1185">Reference proteome</keyword>
<dbReference type="PRINTS" id="PR00146">
    <property type="entry name" value="DHPICSNTHASE"/>
</dbReference>
<dbReference type="InterPro" id="IPR013785">
    <property type="entry name" value="Aldolase_TIM"/>
</dbReference>
<dbReference type="SUPFAM" id="SSF51569">
    <property type="entry name" value="Aldolase"/>
    <property type="match status" value="1"/>
</dbReference>
<dbReference type="Gene3D" id="3.20.20.70">
    <property type="entry name" value="Aldolase class I"/>
    <property type="match status" value="1"/>
</dbReference>
<dbReference type="InterPro" id="IPR002220">
    <property type="entry name" value="DapA-like"/>
</dbReference>
<keyword evidence="1 2" id="KW-0456">Lyase</keyword>
<dbReference type="GO" id="GO:0005829">
    <property type="term" value="C:cytosol"/>
    <property type="evidence" value="ECO:0007669"/>
    <property type="project" value="TreeGrafter"/>
</dbReference>
<dbReference type="EMBL" id="FQZO01000003">
    <property type="protein sequence ID" value="SHJ19172.1"/>
    <property type="molecule type" value="Genomic_DNA"/>
</dbReference>
<organism evidence="5 6">
    <name type="scientific">Clostridium amylolyticum</name>
    <dbReference type="NCBI Taxonomy" id="1121298"/>
    <lineage>
        <taxon>Bacteria</taxon>
        <taxon>Bacillati</taxon>
        <taxon>Bacillota</taxon>
        <taxon>Clostridia</taxon>
        <taxon>Eubacteriales</taxon>
        <taxon>Clostridiaceae</taxon>
        <taxon>Clostridium</taxon>
    </lineage>
</organism>
<sequence length="290" mass="32226">MNKYNGIIPALITPYTKEGKINEKSLEKLVKLNLDKGVNGFYVGGSTAEAFMLSLEERKYLLDIVSDTAKGQATIINHVGCISTDEAIELAKHAEKVGVDAISAIPPFYYKFSYEEIKNHYLDIVNSVNLPMIIYNFPAFSGVEMTSERVKELMNINSKFIGVKNTSMNLFEMAKMKEISKNIVVLNGHDEVLLGGLSMGANGAVGSTYNFMADKFIKIYKLFNENKIEEAREIQNKANAIIDVLIKANIFPAIKYILEKYEGIECNGCRKPFGDIAPGGKELLDAVLKK</sequence>
<reference evidence="5 6" key="1">
    <citation type="submission" date="2016-11" db="EMBL/GenBank/DDBJ databases">
        <authorList>
            <person name="Jaros S."/>
            <person name="Januszkiewicz K."/>
            <person name="Wedrychowicz H."/>
        </authorList>
    </citation>
    <scope>NUCLEOTIDE SEQUENCE [LARGE SCALE GENOMIC DNA]</scope>
    <source>
        <strain evidence="5 6">DSM 21864</strain>
    </source>
</reference>